<dbReference type="GO" id="GO:0071555">
    <property type="term" value="P:cell wall organization"/>
    <property type="evidence" value="ECO:0007669"/>
    <property type="project" value="UniProtKB-KW"/>
</dbReference>
<dbReference type="PROSITE" id="PS52029">
    <property type="entry name" value="LD_TPASE"/>
    <property type="match status" value="1"/>
</dbReference>
<dbReference type="Gene3D" id="2.40.440.10">
    <property type="entry name" value="L,D-transpeptidase catalytic domain-like"/>
    <property type="match status" value="1"/>
</dbReference>
<dbReference type="InterPro" id="IPR036366">
    <property type="entry name" value="PGBDSf"/>
</dbReference>
<evidence type="ECO:0000256" key="4">
    <source>
        <dbReference type="ARBA" id="ARBA00022984"/>
    </source>
</evidence>
<keyword evidence="7" id="KW-0812">Transmembrane</keyword>
<dbReference type="InterPro" id="IPR038063">
    <property type="entry name" value="Transpep_catalytic_dom"/>
</dbReference>
<evidence type="ECO:0000256" key="5">
    <source>
        <dbReference type="ARBA" id="ARBA00023316"/>
    </source>
</evidence>
<dbReference type="Gene3D" id="1.10.101.10">
    <property type="entry name" value="PGBD-like superfamily/PGBD"/>
    <property type="match status" value="1"/>
</dbReference>
<name>A0A6J6UW83_9ZZZZ</name>
<dbReference type="Pfam" id="PF03734">
    <property type="entry name" value="YkuD"/>
    <property type="match status" value="1"/>
</dbReference>
<evidence type="ECO:0000313" key="9">
    <source>
        <dbReference type="EMBL" id="CAB4762919.1"/>
    </source>
</evidence>
<protein>
    <submittedName>
        <fullName evidence="9">Unannotated protein</fullName>
    </submittedName>
</protein>
<keyword evidence="7" id="KW-1133">Transmembrane helix</keyword>
<proteinExistence type="predicted"/>
<evidence type="ECO:0000256" key="7">
    <source>
        <dbReference type="SAM" id="Phobius"/>
    </source>
</evidence>
<reference evidence="9" key="1">
    <citation type="submission" date="2020-05" db="EMBL/GenBank/DDBJ databases">
        <authorList>
            <person name="Chiriac C."/>
            <person name="Salcher M."/>
            <person name="Ghai R."/>
            <person name="Kavagutti S V."/>
        </authorList>
    </citation>
    <scope>NUCLEOTIDE SEQUENCE</scope>
</reference>
<feature type="transmembrane region" description="Helical" evidence="7">
    <location>
        <begin position="41"/>
        <end position="60"/>
    </location>
</feature>
<dbReference type="InterPro" id="IPR002477">
    <property type="entry name" value="Peptidoglycan-bd-like"/>
</dbReference>
<keyword evidence="5" id="KW-0961">Cell wall biogenesis/degradation</keyword>
<feature type="domain" description="L,D-TPase catalytic" evidence="8">
    <location>
        <begin position="172"/>
        <end position="307"/>
    </location>
</feature>
<feature type="compositionally biased region" description="Low complexity" evidence="6">
    <location>
        <begin position="332"/>
        <end position="347"/>
    </location>
</feature>
<keyword evidence="7" id="KW-0472">Membrane</keyword>
<dbReference type="SUPFAM" id="SSF141523">
    <property type="entry name" value="L,D-transpeptidase catalytic domain-like"/>
    <property type="match status" value="1"/>
</dbReference>
<dbReference type="SUPFAM" id="SSF47090">
    <property type="entry name" value="PGBD-like"/>
    <property type="match status" value="1"/>
</dbReference>
<accession>A0A6J6UW83</accession>
<dbReference type="UniPathway" id="UPA00219"/>
<dbReference type="CDD" id="cd16913">
    <property type="entry name" value="YkuD_like"/>
    <property type="match status" value="1"/>
</dbReference>
<evidence type="ECO:0000256" key="6">
    <source>
        <dbReference type="SAM" id="MobiDB-lite"/>
    </source>
</evidence>
<dbReference type="Pfam" id="PF01471">
    <property type="entry name" value="PG_binding_1"/>
    <property type="match status" value="1"/>
</dbReference>
<dbReference type="GO" id="GO:0009252">
    <property type="term" value="P:peptidoglycan biosynthetic process"/>
    <property type="evidence" value="ECO:0007669"/>
    <property type="project" value="UniProtKB-UniPathway"/>
</dbReference>
<feature type="region of interest" description="Disordered" evidence="6">
    <location>
        <begin position="319"/>
        <end position="347"/>
    </location>
</feature>
<evidence type="ECO:0000256" key="2">
    <source>
        <dbReference type="ARBA" id="ARBA00022679"/>
    </source>
</evidence>
<keyword evidence="2" id="KW-0808">Transferase</keyword>
<dbReference type="EMBL" id="CAEZZM010000058">
    <property type="protein sequence ID" value="CAB4762919.1"/>
    <property type="molecule type" value="Genomic_DNA"/>
</dbReference>
<evidence type="ECO:0000259" key="8">
    <source>
        <dbReference type="PROSITE" id="PS52029"/>
    </source>
</evidence>
<comment type="pathway">
    <text evidence="1">Cell wall biogenesis; peptidoglycan biosynthesis.</text>
</comment>
<gene>
    <name evidence="9" type="ORF">UFOPK2872_00617</name>
</gene>
<keyword evidence="3" id="KW-0133">Cell shape</keyword>
<evidence type="ECO:0000256" key="1">
    <source>
        <dbReference type="ARBA" id="ARBA00004752"/>
    </source>
</evidence>
<dbReference type="GO" id="GO:0016740">
    <property type="term" value="F:transferase activity"/>
    <property type="evidence" value="ECO:0007669"/>
    <property type="project" value="UniProtKB-KW"/>
</dbReference>
<organism evidence="9">
    <name type="scientific">freshwater metagenome</name>
    <dbReference type="NCBI Taxonomy" id="449393"/>
    <lineage>
        <taxon>unclassified sequences</taxon>
        <taxon>metagenomes</taxon>
        <taxon>ecological metagenomes</taxon>
    </lineage>
</organism>
<sequence length="360" mass="39491">MNDDTPYNEFDEFDDFEPEDRELHDEYGDFRQSAYDRWRPAIAAFAVLLTVVAIAVVGNGDNGSNSESSNPDVVVESTNVPLVTVPLTRTLKTGMKGDDVLRVQQRLAALRFDPGPQDGVFGQNTVQAVWAFEKLVMATPRDRATGTVTKSTWAIMQSDLRISPRRKADTATHVELYLPEQVMTVFKDGAPALITHISSGSTEKWCEEVTIDPGEDGNNTNAQIKQGICGEAITPPGIFYFYNRRVGMRESKLGTMYNPVYFNYNIAVHGAILVPLEPASHGCVRIPMSVARYFPALVAYGDRIYVFDGIKEPEEYGSPVPPFDKPDPNYVPTTTIPPGGTTTVKPAGTTTVVASTTTTP</sequence>
<dbReference type="InterPro" id="IPR005490">
    <property type="entry name" value="LD_TPept_cat_dom"/>
</dbReference>
<dbReference type="AlphaFoldDB" id="A0A6J6UW83"/>
<dbReference type="InterPro" id="IPR036365">
    <property type="entry name" value="PGBD-like_sf"/>
</dbReference>
<keyword evidence="4" id="KW-0573">Peptidoglycan synthesis</keyword>
<dbReference type="GO" id="GO:0008360">
    <property type="term" value="P:regulation of cell shape"/>
    <property type="evidence" value="ECO:0007669"/>
    <property type="project" value="UniProtKB-KW"/>
</dbReference>
<evidence type="ECO:0000256" key="3">
    <source>
        <dbReference type="ARBA" id="ARBA00022960"/>
    </source>
</evidence>